<dbReference type="InterPro" id="IPR000873">
    <property type="entry name" value="AMP-dep_synth/lig_dom"/>
</dbReference>
<evidence type="ECO:0000256" key="3">
    <source>
        <dbReference type="ARBA" id="ARBA00023136"/>
    </source>
</evidence>
<dbReference type="InterPro" id="IPR002123">
    <property type="entry name" value="Plipid/glycerol_acylTrfase"/>
</dbReference>
<feature type="transmembrane region" description="Helical" evidence="4">
    <location>
        <begin position="295"/>
        <end position="315"/>
    </location>
</feature>
<dbReference type="EMBL" id="CP042912">
    <property type="protein sequence ID" value="QEG20866.1"/>
    <property type="molecule type" value="Genomic_DNA"/>
</dbReference>
<evidence type="ECO:0000313" key="7">
    <source>
        <dbReference type="Proteomes" id="UP000322214"/>
    </source>
</evidence>
<keyword evidence="7" id="KW-1185">Reference proteome</keyword>
<proteinExistence type="predicted"/>
<dbReference type="PANTHER" id="PTHR43767">
    <property type="entry name" value="LONG-CHAIN-FATTY-ACID--COA LIGASE"/>
    <property type="match status" value="1"/>
</dbReference>
<dbReference type="RefSeq" id="WP_084417217.1">
    <property type="nucleotide sequence ID" value="NZ_CP042912.1"/>
</dbReference>
<protein>
    <submittedName>
        <fullName evidence="6">Bifunctional protein Aas</fullName>
    </submittedName>
</protein>
<dbReference type="OrthoDB" id="9757771at2"/>
<feature type="transmembrane region" description="Helical" evidence="4">
    <location>
        <begin position="257"/>
        <end position="275"/>
    </location>
</feature>
<dbReference type="InterPro" id="IPR011701">
    <property type="entry name" value="MFS"/>
</dbReference>
<keyword evidence="3 4" id="KW-0472">Membrane</keyword>
<dbReference type="Pfam" id="PF00501">
    <property type="entry name" value="AMP-binding"/>
    <property type="match status" value="1"/>
</dbReference>
<gene>
    <name evidence="6" type="primary">aas</name>
    <name evidence="6" type="ORF">MFFC18_07170</name>
</gene>
<name>A0A5B9P8C0_9BACT</name>
<dbReference type="Proteomes" id="UP000322214">
    <property type="component" value="Chromosome"/>
</dbReference>
<dbReference type="Pfam" id="PF07690">
    <property type="entry name" value="MFS_1"/>
    <property type="match status" value="1"/>
</dbReference>
<dbReference type="InterPro" id="IPR045851">
    <property type="entry name" value="AMP-bd_C_sf"/>
</dbReference>
<keyword evidence="2 4" id="KW-1133">Transmembrane helix</keyword>
<feature type="transmembrane region" description="Helical" evidence="4">
    <location>
        <begin position="322"/>
        <end position="341"/>
    </location>
</feature>
<evidence type="ECO:0000259" key="5">
    <source>
        <dbReference type="SMART" id="SM00563"/>
    </source>
</evidence>
<dbReference type="SUPFAM" id="SSF103473">
    <property type="entry name" value="MFS general substrate transporter"/>
    <property type="match status" value="1"/>
</dbReference>
<feature type="transmembrane region" description="Helical" evidence="4">
    <location>
        <begin position="539"/>
        <end position="556"/>
    </location>
</feature>
<dbReference type="PANTHER" id="PTHR43767:SF10">
    <property type="entry name" value="SURFACTIN SYNTHASE SUBUNIT 1"/>
    <property type="match status" value="1"/>
</dbReference>
<dbReference type="KEGG" id="mff:MFFC18_07170"/>
<dbReference type="InterPro" id="IPR050237">
    <property type="entry name" value="ATP-dep_AMP-bd_enzyme"/>
</dbReference>
<dbReference type="GO" id="GO:0016746">
    <property type="term" value="F:acyltransferase activity"/>
    <property type="evidence" value="ECO:0007669"/>
    <property type="project" value="InterPro"/>
</dbReference>
<dbReference type="Gene3D" id="3.30.300.30">
    <property type="match status" value="1"/>
</dbReference>
<dbReference type="GO" id="GO:0022857">
    <property type="term" value="F:transmembrane transporter activity"/>
    <property type="evidence" value="ECO:0007669"/>
    <property type="project" value="InterPro"/>
</dbReference>
<sequence length="1298" mass="141526">MSDHTNVSGVDDPILASQPVLDLKSDPEIKPEPGGILSPSFQGLLWTNWLTAINDNIFRWFVIGVGKTFVAPQYHGRILMFGTVCFVLPYILFASPAGWLADRFRKRNVIIACKVAEIIVMTLGVISLLCGSIYMLMFTVALMGAQSALFAPSKIGTIPELLSEEEISKGNGIFALATLSAVVIGMGAGNKLADVAGVRGEKYIWLTALILVGVAVLGTLISFLIRARAAANPKAAFPKNFLLETWRDIVDLSTRGPLFRVALGTVFFLAIAGLAQLNIDAFADESGSITESEKFPLLVSLVLGLGVGSVVAGLASGNRIELGLVPIGAFGMFAFMVALAFTPENFITGNIFGSGQALACMLLAGLGISAGFFDVPLNSYLQHKSPVAQRGRILSATNCLMFAGIALFSFGLDAMRTATHETETSGLESSRIADSVTAEQREQILAAAEATEISSLEDSDAVTRINNLNPIPESEPAARLYATNELIYHDAKARISADETVIASDYAGLFDESEPNDKRKLKSILLRASKLPLLSSRQIFLLMGIGTIPVFLFALWRLSREAMRLIWVFMLKCIYRVKITGMENLPQNSGGALVANHSNWLDGVIFLTFIPQPFRVIAWAGNFNNSIMKKWAEFCRVILIGGGPKSIRKAFKDSRAAVDNGELLGIFAEGGISPSCQVRTLKPGLLKILQDRKVPIIPVYIDEVWGSIFSYADGKAIWKWPRSIRRPISITIGKPVEPHPESMLSVQTSLQRLSAEAVSNYVGPFRSPVVEFVKSCRIQRKTSKIADSLGSNEKGGMLLTRALILRRLLRKFTLEKDEQNVGVLIPPTVAGAIANLSLALDKRVAINLNYSLSNELINHCIHEAGIKRVLTTRMVMEKFSHLELDCELVYLDDFKEKVTGMDKAIGALMGNVLPAGMVCSLLGLNSIKADDLMTIVFTSGSTGVPKGVMLSHQNIHSNVRGFEKAAQFQPTDTIVGILPYFHSFGYTITLWGAMMCNVRGAYHVNPLDAKQVGKLVKRQKGTILMSTPTFLRTYMRRCKPEQFATLDAVVTGAERLPPELADQYEEKFGVRPVQGYGITELSPGVSANIPESRRRGDIQVEAKEGTVGRPIANVTAKVCDLDTNEELPANQSGMLWIKGPNVMLGYLNKEEATREVIVDSWFKTGDMAMIDEDGFITITGRLSRFSKIGGEMIPHLKIEEVLSKLLDRTPDDDSDDELHVAVTAVPDEKKGERLVVLYTTTHTSPDEMRQALTDAGLPNIFVPSTDSFHKVDSLPLLGTGKLDLKGIKETAAAIYDIS</sequence>
<feature type="transmembrane region" description="Helical" evidence="4">
    <location>
        <begin position="78"/>
        <end position="101"/>
    </location>
</feature>
<dbReference type="InterPro" id="IPR020845">
    <property type="entry name" value="AMP-binding_CS"/>
</dbReference>
<accession>A0A5B9P8C0</accession>
<dbReference type="InterPro" id="IPR042099">
    <property type="entry name" value="ANL_N_sf"/>
</dbReference>
<evidence type="ECO:0000256" key="4">
    <source>
        <dbReference type="SAM" id="Phobius"/>
    </source>
</evidence>
<evidence type="ECO:0000313" key="6">
    <source>
        <dbReference type="EMBL" id="QEG20866.1"/>
    </source>
</evidence>
<feature type="domain" description="Phospholipid/glycerol acyltransferase" evidence="5">
    <location>
        <begin position="591"/>
        <end position="704"/>
    </location>
</feature>
<feature type="transmembrane region" description="Helical" evidence="4">
    <location>
        <begin position="393"/>
        <end position="412"/>
    </location>
</feature>
<evidence type="ECO:0000256" key="2">
    <source>
        <dbReference type="ARBA" id="ARBA00022989"/>
    </source>
</evidence>
<dbReference type="SMART" id="SM00563">
    <property type="entry name" value="PlsC"/>
    <property type="match status" value="1"/>
</dbReference>
<dbReference type="CDD" id="cd06173">
    <property type="entry name" value="MFS_MefA_like"/>
    <property type="match status" value="1"/>
</dbReference>
<organism evidence="6 7">
    <name type="scientific">Mariniblastus fucicola</name>
    <dbReference type="NCBI Taxonomy" id="980251"/>
    <lineage>
        <taxon>Bacteria</taxon>
        <taxon>Pseudomonadati</taxon>
        <taxon>Planctomycetota</taxon>
        <taxon>Planctomycetia</taxon>
        <taxon>Pirellulales</taxon>
        <taxon>Pirellulaceae</taxon>
        <taxon>Mariniblastus</taxon>
    </lineage>
</organism>
<feature type="transmembrane region" description="Helical" evidence="4">
    <location>
        <begin position="203"/>
        <end position="225"/>
    </location>
</feature>
<dbReference type="Pfam" id="PF01553">
    <property type="entry name" value="Acyltransferase"/>
    <property type="match status" value="1"/>
</dbReference>
<reference evidence="6 7" key="1">
    <citation type="submission" date="2019-08" db="EMBL/GenBank/DDBJ databases">
        <title>Deep-cultivation of Planctomycetes and their phenomic and genomic characterization uncovers novel biology.</title>
        <authorList>
            <person name="Wiegand S."/>
            <person name="Jogler M."/>
            <person name="Boedeker C."/>
            <person name="Pinto D."/>
            <person name="Vollmers J."/>
            <person name="Rivas-Marin E."/>
            <person name="Kohn T."/>
            <person name="Peeters S.H."/>
            <person name="Heuer A."/>
            <person name="Rast P."/>
            <person name="Oberbeckmann S."/>
            <person name="Bunk B."/>
            <person name="Jeske O."/>
            <person name="Meyerdierks A."/>
            <person name="Storesund J.E."/>
            <person name="Kallscheuer N."/>
            <person name="Luecker S."/>
            <person name="Lage O.M."/>
            <person name="Pohl T."/>
            <person name="Merkel B.J."/>
            <person name="Hornburger P."/>
            <person name="Mueller R.-W."/>
            <person name="Bruemmer F."/>
            <person name="Labrenz M."/>
            <person name="Spormann A.M."/>
            <person name="Op den Camp H."/>
            <person name="Overmann J."/>
            <person name="Amann R."/>
            <person name="Jetten M.S.M."/>
            <person name="Mascher T."/>
            <person name="Medema M.H."/>
            <person name="Devos D.P."/>
            <person name="Kaster A.-K."/>
            <person name="Ovreas L."/>
            <person name="Rohde M."/>
            <person name="Galperin M.Y."/>
            <person name="Jogler C."/>
        </authorList>
    </citation>
    <scope>NUCLEOTIDE SEQUENCE [LARGE SCALE GENOMIC DNA]</scope>
    <source>
        <strain evidence="6 7">FC18</strain>
    </source>
</reference>
<dbReference type="Gene3D" id="3.40.50.12780">
    <property type="entry name" value="N-terminal domain of ligase-like"/>
    <property type="match status" value="1"/>
</dbReference>
<dbReference type="PROSITE" id="PS00455">
    <property type="entry name" value="AMP_BINDING"/>
    <property type="match status" value="1"/>
</dbReference>
<dbReference type="Gene3D" id="1.20.1250.20">
    <property type="entry name" value="MFS general substrate transporter like domains"/>
    <property type="match status" value="1"/>
</dbReference>
<dbReference type="SUPFAM" id="SSF69593">
    <property type="entry name" value="Glycerol-3-phosphate (1)-acyltransferase"/>
    <property type="match status" value="1"/>
</dbReference>
<evidence type="ECO:0000256" key="1">
    <source>
        <dbReference type="ARBA" id="ARBA00022692"/>
    </source>
</evidence>
<dbReference type="InterPro" id="IPR036259">
    <property type="entry name" value="MFS_trans_sf"/>
</dbReference>
<feature type="transmembrane region" description="Helical" evidence="4">
    <location>
        <begin position="353"/>
        <end position="373"/>
    </location>
</feature>
<dbReference type="SUPFAM" id="SSF56801">
    <property type="entry name" value="Acetyl-CoA synthetase-like"/>
    <property type="match status" value="1"/>
</dbReference>
<dbReference type="CDD" id="cd07989">
    <property type="entry name" value="LPLAT_AGPAT-like"/>
    <property type="match status" value="1"/>
</dbReference>
<keyword evidence="1 4" id="KW-0812">Transmembrane</keyword>
<dbReference type="STRING" id="980251.GCA_001642875_02984"/>
<feature type="transmembrane region" description="Helical" evidence="4">
    <location>
        <begin position="172"/>
        <end position="191"/>
    </location>
</feature>